<dbReference type="PROSITE" id="PS50292">
    <property type="entry name" value="PEROXIDASE_3"/>
    <property type="match status" value="1"/>
</dbReference>
<comment type="subcellular location">
    <subcellularLocation>
        <location evidence="1">Secreted</location>
    </subcellularLocation>
</comment>
<organism evidence="6 7">
    <name type="scientific">Seminavis robusta</name>
    <dbReference type="NCBI Taxonomy" id="568900"/>
    <lineage>
        <taxon>Eukaryota</taxon>
        <taxon>Sar</taxon>
        <taxon>Stramenopiles</taxon>
        <taxon>Ochrophyta</taxon>
        <taxon>Bacillariophyta</taxon>
        <taxon>Bacillariophyceae</taxon>
        <taxon>Bacillariophycidae</taxon>
        <taxon>Naviculales</taxon>
        <taxon>Naviculaceae</taxon>
        <taxon>Seminavis</taxon>
    </lineage>
</organism>
<keyword evidence="4" id="KW-0408">Iron</keyword>
<feature type="signal peptide" evidence="5">
    <location>
        <begin position="1"/>
        <end position="21"/>
    </location>
</feature>
<dbReference type="GO" id="GO:0020037">
    <property type="term" value="F:heme binding"/>
    <property type="evidence" value="ECO:0007669"/>
    <property type="project" value="InterPro"/>
</dbReference>
<dbReference type="InterPro" id="IPR010255">
    <property type="entry name" value="Haem_peroxidase_sf"/>
</dbReference>
<keyword evidence="4" id="KW-0349">Heme</keyword>
<dbReference type="EMBL" id="CAICTM010001250">
    <property type="protein sequence ID" value="CAB9521944.1"/>
    <property type="molecule type" value="Genomic_DNA"/>
</dbReference>
<dbReference type="Pfam" id="PF03098">
    <property type="entry name" value="An_peroxidase"/>
    <property type="match status" value="1"/>
</dbReference>
<comment type="caution">
    <text evidence="6">The sequence shown here is derived from an EMBL/GenBank/DDBJ whole genome shotgun (WGS) entry which is preliminary data.</text>
</comment>
<accession>A0A9N8EMZ7</accession>
<proteinExistence type="predicted"/>
<evidence type="ECO:0000256" key="1">
    <source>
        <dbReference type="ARBA" id="ARBA00004613"/>
    </source>
</evidence>
<keyword evidence="3" id="KW-0325">Glycoprotein</keyword>
<keyword evidence="7" id="KW-1185">Reference proteome</keyword>
<dbReference type="GO" id="GO:0004601">
    <property type="term" value="F:peroxidase activity"/>
    <property type="evidence" value="ECO:0007669"/>
    <property type="project" value="InterPro"/>
</dbReference>
<protein>
    <submittedName>
        <fullName evidence="6">Peroxidasin homolog</fullName>
    </submittedName>
</protein>
<dbReference type="Proteomes" id="UP001153069">
    <property type="component" value="Unassembled WGS sequence"/>
</dbReference>
<dbReference type="PANTHER" id="PTHR11475:SF4">
    <property type="entry name" value="CHORION PEROXIDASE"/>
    <property type="match status" value="1"/>
</dbReference>
<feature type="chain" id="PRO_5040138442" evidence="5">
    <location>
        <begin position="22"/>
        <end position="541"/>
    </location>
</feature>
<dbReference type="GO" id="GO:0046872">
    <property type="term" value="F:metal ion binding"/>
    <property type="evidence" value="ECO:0007669"/>
    <property type="project" value="UniProtKB-KW"/>
</dbReference>
<keyword evidence="5" id="KW-0732">Signal</keyword>
<dbReference type="CDD" id="cd09822">
    <property type="entry name" value="peroxinectin_like_bacterial"/>
    <property type="match status" value="1"/>
</dbReference>
<evidence type="ECO:0000256" key="5">
    <source>
        <dbReference type="SAM" id="SignalP"/>
    </source>
</evidence>
<reference evidence="6" key="1">
    <citation type="submission" date="2020-06" db="EMBL/GenBank/DDBJ databases">
        <authorList>
            <consortium name="Plant Systems Biology data submission"/>
        </authorList>
    </citation>
    <scope>NUCLEOTIDE SEQUENCE</scope>
    <source>
        <strain evidence="6">D6</strain>
    </source>
</reference>
<dbReference type="OrthoDB" id="193827at2759"/>
<dbReference type="SUPFAM" id="SSF48113">
    <property type="entry name" value="Heme-dependent peroxidases"/>
    <property type="match status" value="1"/>
</dbReference>
<dbReference type="Gene3D" id="1.10.640.10">
    <property type="entry name" value="Haem peroxidase domain superfamily, animal type"/>
    <property type="match status" value="1"/>
</dbReference>
<dbReference type="InterPro" id="IPR037120">
    <property type="entry name" value="Haem_peroxidase_sf_animal"/>
</dbReference>
<sequence>MKLSSIFSVLLVATSVAMVVAQGNGNGGGNGVGNTMKLEHIRTIEGYDRDDDLGAAHTPLRRLSSVNYQDDIGEMIEGRNPRNISNAVCRDPSGSGNTFNARGMSDMVWAWGQFIDHDIDLTEPASSFGSIAVEIPATDGDVFSEAGCAEMVVTRSEFVESPRQQVNLITSCLDASGVYGSEPHRADLLRTKVDGKLKTSAGGLLLPYNEYEEDNAGGTGNNLFLAGDIRANEQIGLTAMHTLFVREHNRLADKIKQHFKDASDEEIYQLARKLVGAEIQKITYTEFLPALLGDMAPSLDDYDGYDPSYDPSIFNEFSTVAYRFGHSMISGDLALATQSGITQTVRLKDHFFLPSFYEEDASRIDMVIAGLTKNVAQEIDNKIVEDVRSFLFDAPTDSVCLDLAGLNIMRARDHGLPKYNEMREALGLGRVDSFSQVTSDTTLQEELASVYESVDEIDPWVGALAEDHVGGGNLGQLASFIISKQFEHLMRGDPLFYLIDPDLAAIQNLNGILNLKTLNFAEVIRQNTFLSNINADNVFFV</sequence>
<dbReference type="GO" id="GO:0005576">
    <property type="term" value="C:extracellular region"/>
    <property type="evidence" value="ECO:0007669"/>
    <property type="project" value="UniProtKB-SubCell"/>
</dbReference>
<keyword evidence="4" id="KW-0479">Metal-binding</keyword>
<name>A0A9N8EMZ7_9STRA</name>
<dbReference type="PRINTS" id="PR00457">
    <property type="entry name" value="ANPEROXIDASE"/>
</dbReference>
<dbReference type="InterPro" id="IPR019791">
    <property type="entry name" value="Haem_peroxidase_animal"/>
</dbReference>
<evidence type="ECO:0000313" key="6">
    <source>
        <dbReference type="EMBL" id="CAB9521944.1"/>
    </source>
</evidence>
<evidence type="ECO:0000256" key="3">
    <source>
        <dbReference type="ARBA" id="ARBA00023180"/>
    </source>
</evidence>
<evidence type="ECO:0000256" key="4">
    <source>
        <dbReference type="PIRSR" id="PIRSR619791-2"/>
    </source>
</evidence>
<keyword evidence="2" id="KW-0964">Secreted</keyword>
<feature type="binding site" description="axial binding residue" evidence="4">
    <location>
        <position position="326"/>
    </location>
    <ligand>
        <name>heme b</name>
        <dbReference type="ChEBI" id="CHEBI:60344"/>
    </ligand>
    <ligandPart>
        <name>Fe</name>
        <dbReference type="ChEBI" id="CHEBI:18248"/>
    </ligandPart>
</feature>
<dbReference type="GO" id="GO:0006979">
    <property type="term" value="P:response to oxidative stress"/>
    <property type="evidence" value="ECO:0007669"/>
    <property type="project" value="InterPro"/>
</dbReference>
<gene>
    <name evidence="6" type="ORF">SEMRO_1252_G256250.1</name>
</gene>
<dbReference type="AlphaFoldDB" id="A0A9N8EMZ7"/>
<evidence type="ECO:0000313" key="7">
    <source>
        <dbReference type="Proteomes" id="UP001153069"/>
    </source>
</evidence>
<dbReference type="PANTHER" id="PTHR11475">
    <property type="entry name" value="OXIDASE/PEROXIDASE"/>
    <property type="match status" value="1"/>
</dbReference>
<evidence type="ECO:0000256" key="2">
    <source>
        <dbReference type="ARBA" id="ARBA00022525"/>
    </source>
</evidence>